<keyword evidence="2" id="KW-1185">Reference proteome</keyword>
<name>A0ACB8YVK6_CICIN</name>
<reference evidence="1 2" key="2">
    <citation type="journal article" date="2022" name="Mol. Ecol. Resour.">
        <title>The genomes of chicory, endive, great burdock and yacon provide insights into Asteraceae paleo-polyploidization history and plant inulin production.</title>
        <authorList>
            <person name="Fan W."/>
            <person name="Wang S."/>
            <person name="Wang H."/>
            <person name="Wang A."/>
            <person name="Jiang F."/>
            <person name="Liu H."/>
            <person name="Zhao H."/>
            <person name="Xu D."/>
            <person name="Zhang Y."/>
        </authorList>
    </citation>
    <scope>NUCLEOTIDE SEQUENCE [LARGE SCALE GENOMIC DNA]</scope>
    <source>
        <strain evidence="2">cv. Punajuju</strain>
        <tissue evidence="1">Leaves</tissue>
    </source>
</reference>
<dbReference type="Proteomes" id="UP001055811">
    <property type="component" value="Linkage Group LG09"/>
</dbReference>
<accession>A0ACB8YVK6</accession>
<sequence length="283" mass="31047">MRRYVLRVSEVEGKLFKPCRLDKGGDYNHSPEREAVGDSEEDKDWENSDSFSDEDQLISSDDGTNVGFSEEDDEQFNLNDDAVSVVRETVFENAINTSTTRAGEKSETHARGCDEIQDAITTSPNRAEEVRQATNEDEESIVQETVHEVAFIDPPAQDGHKTDGHATVVHLPDAGDTPKTQKKKSILKAPPAHVGDKTEGNITSDVALEKDDTNKTQIQVEENVKDPESPAHVGDKKELNITVDVALEVDESNKNQIQVEENAIDPEISPCTCVSNSTCGVAL</sequence>
<dbReference type="EMBL" id="CM042017">
    <property type="protein sequence ID" value="KAI3689266.1"/>
    <property type="molecule type" value="Genomic_DNA"/>
</dbReference>
<protein>
    <submittedName>
        <fullName evidence="1">Uncharacterized protein</fullName>
    </submittedName>
</protein>
<evidence type="ECO:0000313" key="2">
    <source>
        <dbReference type="Proteomes" id="UP001055811"/>
    </source>
</evidence>
<gene>
    <name evidence="1" type="ORF">L2E82_47219</name>
</gene>
<comment type="caution">
    <text evidence="1">The sequence shown here is derived from an EMBL/GenBank/DDBJ whole genome shotgun (WGS) entry which is preliminary data.</text>
</comment>
<organism evidence="1 2">
    <name type="scientific">Cichorium intybus</name>
    <name type="common">Chicory</name>
    <dbReference type="NCBI Taxonomy" id="13427"/>
    <lineage>
        <taxon>Eukaryota</taxon>
        <taxon>Viridiplantae</taxon>
        <taxon>Streptophyta</taxon>
        <taxon>Embryophyta</taxon>
        <taxon>Tracheophyta</taxon>
        <taxon>Spermatophyta</taxon>
        <taxon>Magnoliopsida</taxon>
        <taxon>eudicotyledons</taxon>
        <taxon>Gunneridae</taxon>
        <taxon>Pentapetalae</taxon>
        <taxon>asterids</taxon>
        <taxon>campanulids</taxon>
        <taxon>Asterales</taxon>
        <taxon>Asteraceae</taxon>
        <taxon>Cichorioideae</taxon>
        <taxon>Cichorieae</taxon>
        <taxon>Cichoriinae</taxon>
        <taxon>Cichorium</taxon>
    </lineage>
</organism>
<reference evidence="2" key="1">
    <citation type="journal article" date="2022" name="Mol. Ecol. Resour.">
        <title>The genomes of chicory, endive, great burdock and yacon provide insights into Asteraceae palaeo-polyploidization history and plant inulin production.</title>
        <authorList>
            <person name="Fan W."/>
            <person name="Wang S."/>
            <person name="Wang H."/>
            <person name="Wang A."/>
            <person name="Jiang F."/>
            <person name="Liu H."/>
            <person name="Zhao H."/>
            <person name="Xu D."/>
            <person name="Zhang Y."/>
        </authorList>
    </citation>
    <scope>NUCLEOTIDE SEQUENCE [LARGE SCALE GENOMIC DNA]</scope>
    <source>
        <strain evidence="2">cv. Punajuju</strain>
    </source>
</reference>
<proteinExistence type="predicted"/>
<evidence type="ECO:0000313" key="1">
    <source>
        <dbReference type="EMBL" id="KAI3689266.1"/>
    </source>
</evidence>